<dbReference type="PIRSF" id="PIRSF003135">
    <property type="entry name" value="Primosomal_n"/>
    <property type="match status" value="1"/>
</dbReference>
<evidence type="ECO:0000256" key="1">
    <source>
        <dbReference type="ARBA" id="ARBA00022515"/>
    </source>
</evidence>
<gene>
    <name evidence="4 5" type="primary">priB</name>
    <name evidence="5" type="ORF">NX782_11675</name>
</gene>
<dbReference type="InterPro" id="IPR000424">
    <property type="entry name" value="Primosome_PriB/ssb"/>
</dbReference>
<sequence length="105" mass="11351">MNELLLVASIAERDTLRYTPAGIPIVSGTLQHGSQQTEAGIARQVEFEISALAAGDISGRFADAELGAVHRFKGFLARKNRNSKALVFHIIDFNRLDTGASNGIR</sequence>
<evidence type="ECO:0000256" key="3">
    <source>
        <dbReference type="ARBA" id="ARBA00023125"/>
    </source>
</evidence>
<comment type="subunit">
    <text evidence="4">Homodimer. Interacts with PriA and DnaT. Component of the replication restart primosome. Primosome assembly occurs via a 'hand-off' mechanism. PriA binds to replication forks, subsequently PriB then DnaT bind; DnaT then displaces ssDNA to generate the helicase loading substrate.</text>
</comment>
<name>A0ABT2A7R3_9BURK</name>
<dbReference type="SUPFAM" id="SSF50249">
    <property type="entry name" value="Nucleic acid-binding proteins"/>
    <property type="match status" value="1"/>
</dbReference>
<dbReference type="RefSeq" id="WP_258845625.1">
    <property type="nucleotide sequence ID" value="NZ_JANUGX010000012.1"/>
</dbReference>
<dbReference type="EMBL" id="JANUGX010000012">
    <property type="protein sequence ID" value="MCS0589860.1"/>
    <property type="molecule type" value="Genomic_DNA"/>
</dbReference>
<dbReference type="Pfam" id="PF22657">
    <property type="entry name" value="SSB_1"/>
    <property type="match status" value="1"/>
</dbReference>
<dbReference type="NCBIfam" id="TIGR04418">
    <property type="entry name" value="PriB_gamma"/>
    <property type="match status" value="1"/>
</dbReference>
<dbReference type="Proteomes" id="UP001205560">
    <property type="component" value="Unassembled WGS sequence"/>
</dbReference>
<keyword evidence="6" id="KW-1185">Reference proteome</keyword>
<reference evidence="5 6" key="1">
    <citation type="submission" date="2022-08" db="EMBL/GenBank/DDBJ databases">
        <title>Reclassification of Massilia species as members of the genera Telluria, Duganella, Pseudoduganella, Mokoshia gen. nov. and Zemynaea gen. nov. using orthogonal and non-orthogonal genome-based approaches.</title>
        <authorList>
            <person name="Bowman J.P."/>
        </authorList>
    </citation>
    <scope>NUCLEOTIDE SEQUENCE [LARGE SCALE GENOMIC DNA]</scope>
    <source>
        <strain evidence="5 6">LMG 28164</strain>
    </source>
</reference>
<evidence type="ECO:0000313" key="5">
    <source>
        <dbReference type="EMBL" id="MCS0589860.1"/>
    </source>
</evidence>
<organism evidence="5 6">
    <name type="scientific">Massilia norwichensis</name>
    <dbReference type="NCBI Taxonomy" id="1442366"/>
    <lineage>
        <taxon>Bacteria</taxon>
        <taxon>Pseudomonadati</taxon>
        <taxon>Pseudomonadota</taxon>
        <taxon>Betaproteobacteria</taxon>
        <taxon>Burkholderiales</taxon>
        <taxon>Oxalobacteraceae</taxon>
        <taxon>Telluria group</taxon>
        <taxon>Massilia</taxon>
    </lineage>
</organism>
<dbReference type="InterPro" id="IPR023646">
    <property type="entry name" value="Prisomal_replication_PriB"/>
</dbReference>
<comment type="caution">
    <text evidence="5">The sequence shown here is derived from an EMBL/GenBank/DDBJ whole genome shotgun (WGS) entry which is preliminary data.</text>
</comment>
<evidence type="ECO:0000313" key="6">
    <source>
        <dbReference type="Proteomes" id="UP001205560"/>
    </source>
</evidence>
<accession>A0ABT2A7R3</accession>
<protein>
    <recommendedName>
        <fullName evidence="4">Replication restart protein PriB</fullName>
    </recommendedName>
</protein>
<comment type="similarity">
    <text evidence="4">Belongs to the PriB family.</text>
</comment>
<dbReference type="Gene3D" id="2.40.50.140">
    <property type="entry name" value="Nucleic acid-binding proteins"/>
    <property type="match status" value="1"/>
</dbReference>
<keyword evidence="2 4" id="KW-0235">DNA replication</keyword>
<dbReference type="PROSITE" id="PS50935">
    <property type="entry name" value="SSB"/>
    <property type="match status" value="1"/>
</dbReference>
<proteinExistence type="inferred from homology"/>
<dbReference type="HAMAP" id="MF_00720">
    <property type="entry name" value="PriB"/>
    <property type="match status" value="1"/>
</dbReference>
<dbReference type="InterPro" id="IPR012340">
    <property type="entry name" value="NA-bd_OB-fold"/>
</dbReference>
<comment type="function">
    <text evidence="4">Involved in the restart of stalled replication forks, which reloads the replicative helicase on sites other than the origin of replication; the PriA-PriB pathway is the major replication restart pathway. During primosome assembly it facilitates complex formation between PriA and DnaT on DNA; stabilizes PriA on DNA. Stimulates the DNA unwinding activity of PriA helicase.</text>
</comment>
<evidence type="ECO:0000256" key="4">
    <source>
        <dbReference type="HAMAP-Rule" id="MF_00720"/>
    </source>
</evidence>
<keyword evidence="3 4" id="KW-0238">DNA-binding</keyword>
<keyword evidence="1 4" id="KW-0639">Primosome</keyword>
<evidence type="ECO:0000256" key="2">
    <source>
        <dbReference type="ARBA" id="ARBA00022705"/>
    </source>
</evidence>